<feature type="signal peptide" evidence="1">
    <location>
        <begin position="1"/>
        <end position="23"/>
    </location>
</feature>
<dbReference type="Proteomes" id="UP000468443">
    <property type="component" value="Unassembled WGS sequence"/>
</dbReference>
<accession>A0A6P0UF43</accession>
<evidence type="ECO:0000256" key="1">
    <source>
        <dbReference type="SAM" id="SignalP"/>
    </source>
</evidence>
<feature type="chain" id="PRO_5026948622" description="Tetratricopeptide repeat protein" evidence="1">
    <location>
        <begin position="24"/>
        <end position="304"/>
    </location>
</feature>
<evidence type="ECO:0000313" key="2">
    <source>
        <dbReference type="EMBL" id="NER09873.1"/>
    </source>
</evidence>
<dbReference type="EMBL" id="JAABOP010000001">
    <property type="protein sequence ID" value="NER09873.1"/>
    <property type="molecule type" value="Genomic_DNA"/>
</dbReference>
<evidence type="ECO:0008006" key="4">
    <source>
        <dbReference type="Google" id="ProtNLM"/>
    </source>
</evidence>
<protein>
    <recommendedName>
        <fullName evidence="4">Tetratricopeptide repeat protein</fullName>
    </recommendedName>
</protein>
<keyword evidence="1" id="KW-0732">Signal</keyword>
<dbReference type="SUPFAM" id="SSF48452">
    <property type="entry name" value="TPR-like"/>
    <property type="match status" value="2"/>
</dbReference>
<name>A0A6P0UF43_9FLAO</name>
<evidence type="ECO:0000313" key="3">
    <source>
        <dbReference type="Proteomes" id="UP000468443"/>
    </source>
</evidence>
<gene>
    <name evidence="2" type="ORF">GWK09_05055</name>
</gene>
<keyword evidence="3" id="KW-1185">Reference proteome</keyword>
<dbReference type="AlphaFoldDB" id="A0A6P0UF43"/>
<dbReference type="Gene3D" id="1.25.40.10">
    <property type="entry name" value="Tetratricopeptide repeat domain"/>
    <property type="match status" value="2"/>
</dbReference>
<organism evidence="2 3">
    <name type="scientific">Muriicola jejuensis</name>
    <dbReference type="NCBI Taxonomy" id="504488"/>
    <lineage>
        <taxon>Bacteria</taxon>
        <taxon>Pseudomonadati</taxon>
        <taxon>Bacteroidota</taxon>
        <taxon>Flavobacteriia</taxon>
        <taxon>Flavobacteriales</taxon>
        <taxon>Flavobacteriaceae</taxon>
        <taxon>Muriicola</taxon>
    </lineage>
</organism>
<dbReference type="RefSeq" id="WP_163691903.1">
    <property type="nucleotide sequence ID" value="NZ_FXTW01000001.1"/>
</dbReference>
<reference evidence="2 3" key="1">
    <citation type="submission" date="2020-01" db="EMBL/GenBank/DDBJ databases">
        <title>Muriicola jejuensis KCTC 22299.</title>
        <authorList>
            <person name="Wang G."/>
        </authorList>
    </citation>
    <scope>NUCLEOTIDE SEQUENCE [LARGE SCALE GENOMIC DNA]</scope>
    <source>
        <strain evidence="2 3">KCTC 22299</strain>
    </source>
</reference>
<comment type="caution">
    <text evidence="2">The sequence shown here is derived from an EMBL/GenBank/DDBJ whole genome shotgun (WGS) entry which is preliminary data.</text>
</comment>
<sequence length="304" mass="35242">MKWVRLIKYFVFLCLWLPLPGIAQEEESAEIFLEDYTDEFQEYFFEALKQKGIENYDKAINALLKCKEMDPESPVVDHELAKMYQLNNQMGIAQEFALEALRKQPANLWYLNTYVSMIYYRSLDLDAMKRQLPYEHTELRENLARILVDKGEYDLANSLLKDLQKNELTRGLQARIADSLAMKDNNLDTESVDGEKAKDNPYLELVGELQGLLDKGQYSQLEIRSTEVLEAYPLQPFFYFTKGVALNGLGQFRSAEEYLLMGLDFLTNDEDLKNKFYKELVLAYQGLGDTDKANMYLSKLKNGS</sequence>
<proteinExistence type="predicted"/>
<dbReference type="InterPro" id="IPR011990">
    <property type="entry name" value="TPR-like_helical_dom_sf"/>
</dbReference>